<dbReference type="EMBL" id="MFHP01000033">
    <property type="protein sequence ID" value="OGF71267.1"/>
    <property type="molecule type" value="Genomic_DNA"/>
</dbReference>
<accession>A0A1F5W6Q6</accession>
<comment type="caution">
    <text evidence="1">The sequence shown here is derived from an EMBL/GenBank/DDBJ whole genome shotgun (WGS) entry which is preliminary data.</text>
</comment>
<evidence type="ECO:0000313" key="1">
    <source>
        <dbReference type="EMBL" id="OGF71267.1"/>
    </source>
</evidence>
<sequence length="204" mass="22544">MNQLADALEKAGFSVEEVTKLRKYDLGTIKAVLNGFSEIKPIERLVTVGDVVPAPEVLLDFIISVDRSVKPSYPGWMKKVMHPELELVGPAEYNLNAAVGLWLHNDQKTGVAIGNAIYKHLQKDNALADCLGLADLLAIQTKGIAVFRKLYAGKTVFGWKSVVQDRYGRLDVPCLCGYGGGVVLLWYWLGCSWYSNDPALRFSK</sequence>
<protein>
    <submittedName>
        <fullName evidence="1">Uncharacterized protein</fullName>
    </submittedName>
</protein>
<proteinExistence type="predicted"/>
<reference evidence="1 2" key="1">
    <citation type="journal article" date="2016" name="Nat. Commun.">
        <title>Thousands of microbial genomes shed light on interconnected biogeochemical processes in an aquifer system.</title>
        <authorList>
            <person name="Anantharaman K."/>
            <person name="Brown C.T."/>
            <person name="Hug L.A."/>
            <person name="Sharon I."/>
            <person name="Castelle C.J."/>
            <person name="Probst A.J."/>
            <person name="Thomas B.C."/>
            <person name="Singh A."/>
            <person name="Wilkins M.J."/>
            <person name="Karaoz U."/>
            <person name="Brodie E.L."/>
            <person name="Williams K.H."/>
            <person name="Hubbard S.S."/>
            <person name="Banfield J.F."/>
        </authorList>
    </citation>
    <scope>NUCLEOTIDE SEQUENCE [LARGE SCALE GENOMIC DNA]</scope>
</reference>
<dbReference type="Proteomes" id="UP000178743">
    <property type="component" value="Unassembled WGS sequence"/>
</dbReference>
<gene>
    <name evidence="1" type="ORF">A3C05_04230</name>
</gene>
<dbReference type="AlphaFoldDB" id="A0A1F5W6Q6"/>
<organism evidence="1 2">
    <name type="scientific">Candidatus Giovannonibacteria bacterium RIFCSPHIGHO2_02_FULL_45_40</name>
    <dbReference type="NCBI Taxonomy" id="1798337"/>
    <lineage>
        <taxon>Bacteria</taxon>
        <taxon>Candidatus Giovannoniibacteriota</taxon>
    </lineage>
</organism>
<evidence type="ECO:0000313" key="2">
    <source>
        <dbReference type="Proteomes" id="UP000178743"/>
    </source>
</evidence>
<name>A0A1F5W6Q6_9BACT</name>